<dbReference type="PANTHER" id="PTHR42776:SF27">
    <property type="entry name" value="DIPEPTIDYL PEPTIDASE FAMILY MEMBER 6"/>
    <property type="match status" value="1"/>
</dbReference>
<evidence type="ECO:0000313" key="3">
    <source>
        <dbReference type="EMBL" id="GAO10484.1"/>
    </source>
</evidence>
<dbReference type="GO" id="GO:0004252">
    <property type="term" value="F:serine-type endopeptidase activity"/>
    <property type="evidence" value="ECO:0007669"/>
    <property type="project" value="TreeGrafter"/>
</dbReference>
<dbReference type="EMBL" id="BBNO01000007">
    <property type="protein sequence ID" value="GAO10484.1"/>
    <property type="molecule type" value="Genomic_DNA"/>
</dbReference>
<dbReference type="GO" id="GO:0006508">
    <property type="term" value="P:proteolysis"/>
    <property type="evidence" value="ECO:0007669"/>
    <property type="project" value="InterPro"/>
</dbReference>
<dbReference type="SUPFAM" id="SSF53474">
    <property type="entry name" value="alpha/beta-Hydrolases"/>
    <property type="match status" value="1"/>
</dbReference>
<dbReference type="PANTHER" id="PTHR42776">
    <property type="entry name" value="SERINE PEPTIDASE S9 FAMILY MEMBER"/>
    <property type="match status" value="1"/>
</dbReference>
<comment type="caution">
    <text evidence="3">The sequence shown here is derived from an EMBL/GenBank/DDBJ whole genome shotgun (WGS) entry which is preliminary data.</text>
</comment>
<dbReference type="AlphaFoldDB" id="A0A0P4RAD1"/>
<sequence length="607" mass="65439">MAETGDGVDEERWKARIGVAHVTVPRWARDAPDRCVYRSNATGTWELYEWDRASDTRRRLTDRPHGTALGFLDPAGAWVWWFADTDGDERGVWMRRPFGGDHDEPAVPALGPAHQAGLALGGNGLAVIGTTMTGGTTIHVCRPETAPRTLYTHPSDAHVGALSADDTLVAIGHSEHGDSRHKAVRVLNLDGTVVADLWDGEGRGLGGIWDGPGKGLGGMAFSPVPGDNRLLIEHERHRRPEPMILDVATGEQREIALDLPGEVSAAWYQDGSALLIWHTHHARDELYRLDLGTAETGELIRLDTPKGVIRGAGTRPDGTVEFVWSSAAHPPVVRSTSGGTVLAPPGPTAPPSVPVTDAWVDGPGGRIHALVSRPPGADGPLPCVFEVHGGPIGYDDDAFDPVVAAWVDHGFAVVQVNYRGSTGYGSRWRDAIEGRPGLTELEDIEAVREWAVTSGLAAPKRLVLSGRSWGGYLTLLGLGTRPDNWAVGISTMPVADYFAAYEDEMEALRAYDRSLFGGSPDEVPERYRASSPLTYADRVTAPVLVIAGENDPRCPIRQIDNYVNRLAALGKQHEVYRYDAGHGSLVADERIKQIGATIAFARAHLPS</sequence>
<name>A0A0P4RAD1_9ACTN</name>
<evidence type="ECO:0000313" key="4">
    <source>
        <dbReference type="Proteomes" id="UP000048965"/>
    </source>
</evidence>
<keyword evidence="4" id="KW-1185">Reference proteome</keyword>
<dbReference type="Pfam" id="PF00326">
    <property type="entry name" value="Peptidase_S9"/>
    <property type="match status" value="1"/>
</dbReference>
<dbReference type="RefSeq" id="WP_219819215.1">
    <property type="nucleotide sequence ID" value="NZ_BBNO01000007.1"/>
</dbReference>
<gene>
    <name evidence="3" type="ORF">TPA0598_07_02080</name>
</gene>
<dbReference type="InterPro" id="IPR001375">
    <property type="entry name" value="Peptidase_S9_cat"/>
</dbReference>
<evidence type="ECO:0000259" key="2">
    <source>
        <dbReference type="Pfam" id="PF00326"/>
    </source>
</evidence>
<feature type="domain" description="Peptidase S9 prolyl oligopeptidase catalytic" evidence="2">
    <location>
        <begin position="403"/>
        <end position="605"/>
    </location>
</feature>
<dbReference type="Gene3D" id="2.120.10.30">
    <property type="entry name" value="TolB, C-terminal domain"/>
    <property type="match status" value="1"/>
</dbReference>
<reference evidence="3 4" key="2">
    <citation type="journal article" date="2015" name="Stand. Genomic Sci.">
        <title>Draft genome sequence of marine-derived Streptomyces sp. TP-A0598, a producer of anti-MRSA antibiotic lydicamycins.</title>
        <authorList>
            <person name="Komaki H."/>
            <person name="Ichikawa N."/>
            <person name="Hosoyama A."/>
            <person name="Fujita N."/>
            <person name="Igarashi Y."/>
        </authorList>
    </citation>
    <scope>NUCLEOTIDE SEQUENCE [LARGE SCALE GENOMIC DNA]</scope>
    <source>
        <strain evidence="3 4">NBRC 110027</strain>
    </source>
</reference>
<accession>A0A0P4RAD1</accession>
<organism evidence="3 4">
    <name type="scientific">Streptomyces lydicamycinicus</name>
    <dbReference type="NCBI Taxonomy" id="1546107"/>
    <lineage>
        <taxon>Bacteria</taxon>
        <taxon>Bacillati</taxon>
        <taxon>Actinomycetota</taxon>
        <taxon>Actinomycetes</taxon>
        <taxon>Kitasatosporales</taxon>
        <taxon>Streptomycetaceae</taxon>
        <taxon>Streptomyces</taxon>
    </lineage>
</organism>
<dbReference type="InterPro" id="IPR029058">
    <property type="entry name" value="AB_hydrolase_fold"/>
</dbReference>
<dbReference type="Gene3D" id="3.40.50.1820">
    <property type="entry name" value="alpha/beta hydrolase"/>
    <property type="match status" value="1"/>
</dbReference>
<reference evidence="4" key="1">
    <citation type="submission" date="2014-09" db="EMBL/GenBank/DDBJ databases">
        <title>Whole genome shotgun sequence of Streptomyces sp. NBRC 110027.</title>
        <authorList>
            <person name="Komaki H."/>
            <person name="Ichikawa N."/>
            <person name="Katano-Makiyama Y."/>
            <person name="Hosoyama A."/>
            <person name="Hashimoto M."/>
            <person name="Uohara A."/>
            <person name="Kitahashi Y."/>
            <person name="Ohji S."/>
            <person name="Kimura A."/>
            <person name="Yamazoe A."/>
            <person name="Igarashi Y."/>
            <person name="Fujita N."/>
        </authorList>
    </citation>
    <scope>NUCLEOTIDE SEQUENCE [LARGE SCALE GENOMIC DNA]</scope>
    <source>
        <strain evidence="4">NBRC 110027</strain>
    </source>
</reference>
<protein>
    <submittedName>
        <fullName evidence="3">Putative acylaminoacyl-peptidase</fullName>
    </submittedName>
</protein>
<dbReference type="SUPFAM" id="SSF82171">
    <property type="entry name" value="DPP6 N-terminal domain-like"/>
    <property type="match status" value="1"/>
</dbReference>
<dbReference type="InterPro" id="IPR011042">
    <property type="entry name" value="6-blade_b-propeller_TolB-like"/>
</dbReference>
<proteinExistence type="predicted"/>
<keyword evidence="1" id="KW-0378">Hydrolase</keyword>
<evidence type="ECO:0000256" key="1">
    <source>
        <dbReference type="ARBA" id="ARBA00022801"/>
    </source>
</evidence>
<dbReference type="Proteomes" id="UP000048965">
    <property type="component" value="Unassembled WGS sequence"/>
</dbReference>